<name>A0A9Q8YC53_ENSAD</name>
<dbReference type="EMBL" id="CP098808">
    <property type="protein sequence ID" value="USJ26222.1"/>
    <property type="molecule type" value="Genomic_DNA"/>
</dbReference>
<geneLocation type="plasmid" evidence="2 3">
    <name>pA</name>
</geneLocation>
<keyword evidence="2" id="KW-0614">Plasmid</keyword>
<feature type="region of interest" description="Disordered" evidence="1">
    <location>
        <begin position="244"/>
        <end position="265"/>
    </location>
</feature>
<feature type="compositionally biased region" description="Acidic residues" evidence="1">
    <location>
        <begin position="249"/>
        <end position="261"/>
    </location>
</feature>
<dbReference type="RefSeq" id="WP_244496837.1">
    <property type="nucleotide sequence ID" value="NZ_CP098808.1"/>
</dbReference>
<proteinExistence type="predicted"/>
<feature type="region of interest" description="Disordered" evidence="1">
    <location>
        <begin position="648"/>
        <end position="678"/>
    </location>
</feature>
<sequence length="678" mass="71350">MYSAKITEAIAHFIGLFELSTEEARLREIHEKFDPDRDVHKDPKELVSAPVKVHAPYDLDDFNPDVPYKPVGPDIFMPIPDGYAGVSFPEYPIFGGSLGRASSEAFLQGASPRSASQVVEPHINPPGSVVVYSNQTAELSDNDFVSVGGHGLKSGLQIDNSATMAELIDATQSISLLGETDVAGSSDAIASLVVGTAERLEAFSTGGEAEAGGLSVTHFSARASTLEGIYVNGVIVEEAPVLKDHLPDPDEASDAPDEPELSNDGVEVEGGIAYGEGAVAVDTSVELEAGSNTLVNSVVITSDWLQAEVLAVAGDHVELNAIVQVNTHYDSDLVSSALSGNNIEQHATQAFNIAMFKHVEPAQTTHADTADFPKVWAITEVKGDLMMVNWLQQFTFMSDQDTAILAASGSKLSIVGGDNTAANQISLLELGYRFDLIFVGGSVFDANIIQQTNILLDNDLIGAVGGFHTSGAGSVSTGGNLLWNYAGIVEAGSAGPVNPMSDGYLSALQDLSEGKKPSGDDFLHDPAFAGLNGLRVLYISGDLISLNYIQQTNILGDSDQVTLAMNALEARPDADWTISTGSNALLNYAGIVDVDTGKTIYAGGGAYSDEVLIQAELVKNDPYLGSQNPDALVSEAVVFLGDDMLTPDFGHQPQDQISPSHGHGIDTASADPMHSMVA</sequence>
<evidence type="ECO:0000256" key="1">
    <source>
        <dbReference type="SAM" id="MobiDB-lite"/>
    </source>
</evidence>
<gene>
    <name evidence="2" type="ORF">NE863_19840</name>
</gene>
<evidence type="ECO:0000313" key="2">
    <source>
        <dbReference type="EMBL" id="USJ26222.1"/>
    </source>
</evidence>
<reference evidence="2" key="1">
    <citation type="submission" date="2022-06" db="EMBL/GenBank/DDBJ databases">
        <title>Physiological and biochemical characterization and genomic elucidation of a strain of the genus Ensifer adhaerens M8 that combines arsenic oxidation and chromium reduction.</title>
        <authorList>
            <person name="Li X."/>
            <person name="Yu c."/>
        </authorList>
    </citation>
    <scope>NUCLEOTIDE SEQUENCE</scope>
    <source>
        <strain evidence="2">M8</strain>
        <plasmid evidence="2">pA</plasmid>
    </source>
</reference>
<dbReference type="Proteomes" id="UP001055460">
    <property type="component" value="Plasmid pA"/>
</dbReference>
<protein>
    <submittedName>
        <fullName evidence="2">Type I secretion protein</fullName>
    </submittedName>
</protein>
<organism evidence="2 3">
    <name type="scientific">Ensifer adhaerens</name>
    <name type="common">Sinorhizobium morelense</name>
    <dbReference type="NCBI Taxonomy" id="106592"/>
    <lineage>
        <taxon>Bacteria</taxon>
        <taxon>Pseudomonadati</taxon>
        <taxon>Pseudomonadota</taxon>
        <taxon>Alphaproteobacteria</taxon>
        <taxon>Hyphomicrobiales</taxon>
        <taxon>Rhizobiaceae</taxon>
        <taxon>Sinorhizobium/Ensifer group</taxon>
        <taxon>Ensifer</taxon>
    </lineage>
</organism>
<dbReference type="AlphaFoldDB" id="A0A9Q8YC53"/>
<accession>A0A9Q8YC53</accession>
<evidence type="ECO:0000313" key="3">
    <source>
        <dbReference type="Proteomes" id="UP001055460"/>
    </source>
</evidence>